<protein>
    <recommendedName>
        <fullName evidence="4">Transmembrane protein</fullName>
    </recommendedName>
</protein>
<accession>A0ABR1KT11</accession>
<organism evidence="2 3">
    <name type="scientific">Phyllosticta citriasiana</name>
    <dbReference type="NCBI Taxonomy" id="595635"/>
    <lineage>
        <taxon>Eukaryota</taxon>
        <taxon>Fungi</taxon>
        <taxon>Dikarya</taxon>
        <taxon>Ascomycota</taxon>
        <taxon>Pezizomycotina</taxon>
        <taxon>Dothideomycetes</taxon>
        <taxon>Dothideomycetes incertae sedis</taxon>
        <taxon>Botryosphaeriales</taxon>
        <taxon>Phyllostictaceae</taxon>
        <taxon>Phyllosticta</taxon>
    </lineage>
</organism>
<dbReference type="EMBL" id="JBBPHU010000003">
    <property type="protein sequence ID" value="KAK7520650.1"/>
    <property type="molecule type" value="Genomic_DNA"/>
</dbReference>
<feature type="compositionally biased region" description="Basic and acidic residues" evidence="1">
    <location>
        <begin position="160"/>
        <end position="169"/>
    </location>
</feature>
<gene>
    <name evidence="2" type="ORF">IWZ03DRAFT_143285</name>
</gene>
<feature type="compositionally biased region" description="Low complexity" evidence="1">
    <location>
        <begin position="170"/>
        <end position="186"/>
    </location>
</feature>
<keyword evidence="3" id="KW-1185">Reference proteome</keyword>
<evidence type="ECO:0000256" key="1">
    <source>
        <dbReference type="SAM" id="MobiDB-lite"/>
    </source>
</evidence>
<comment type="caution">
    <text evidence="2">The sequence shown here is derived from an EMBL/GenBank/DDBJ whole genome shotgun (WGS) entry which is preliminary data.</text>
</comment>
<dbReference type="Proteomes" id="UP001363622">
    <property type="component" value="Unassembled WGS sequence"/>
</dbReference>
<name>A0ABR1KT11_9PEZI</name>
<feature type="region of interest" description="Disordered" evidence="1">
    <location>
        <begin position="160"/>
        <end position="186"/>
    </location>
</feature>
<proteinExistence type="predicted"/>
<evidence type="ECO:0000313" key="3">
    <source>
        <dbReference type="Proteomes" id="UP001363622"/>
    </source>
</evidence>
<reference evidence="2 3" key="1">
    <citation type="submission" date="2024-04" db="EMBL/GenBank/DDBJ databases">
        <title>Phyllosticta paracitricarpa is synonymous to the EU quarantine fungus P. citricarpa based on phylogenomic analyses.</title>
        <authorList>
            <consortium name="Lawrence Berkeley National Laboratory"/>
            <person name="Van Ingen-Buijs V.A."/>
            <person name="Van Westerhoven A.C."/>
            <person name="Haridas S."/>
            <person name="Skiadas P."/>
            <person name="Martin F."/>
            <person name="Groenewald J.Z."/>
            <person name="Crous P.W."/>
            <person name="Seidl M.F."/>
        </authorList>
    </citation>
    <scope>NUCLEOTIDE SEQUENCE [LARGE SCALE GENOMIC DNA]</scope>
    <source>
        <strain evidence="2 3">CBS 123371</strain>
    </source>
</reference>
<evidence type="ECO:0000313" key="2">
    <source>
        <dbReference type="EMBL" id="KAK7520650.1"/>
    </source>
</evidence>
<evidence type="ECO:0008006" key="4">
    <source>
        <dbReference type="Google" id="ProtNLM"/>
    </source>
</evidence>
<sequence>MGGTRGRAERMTRRRMMIPWFVLFNFFLLAYKLLLSLPTHSNFSSACPLGTKKNTQTTAPLPRFHYPPTSFSQLALTTFAHSELALCIFSIVLSLSCLPLPSARSLLALYILVISSRCISDAKRKRGLCCFRSLGPQPMWIRGRKKCFNTLIHMMREGYRGRTEKEKKNSSLSSGISSSSESCRAE</sequence>